<name>A0A316DT70_9BACL</name>
<dbReference type="Gene3D" id="1.10.260.40">
    <property type="entry name" value="lambda repressor-like DNA-binding domains"/>
    <property type="match status" value="1"/>
</dbReference>
<accession>A0A316DT70</accession>
<dbReference type="OrthoDB" id="5190137at2"/>
<keyword evidence="1" id="KW-0238">DNA-binding</keyword>
<dbReference type="CDD" id="cd00093">
    <property type="entry name" value="HTH_XRE"/>
    <property type="match status" value="1"/>
</dbReference>
<dbReference type="PANTHER" id="PTHR46558">
    <property type="entry name" value="TRACRIPTIONAL REGULATORY PROTEIN-RELATED-RELATED"/>
    <property type="match status" value="1"/>
</dbReference>
<keyword evidence="4" id="KW-1185">Reference proteome</keyword>
<dbReference type="AlphaFoldDB" id="A0A316DT70"/>
<reference evidence="3 4" key="1">
    <citation type="submission" date="2018-05" db="EMBL/GenBank/DDBJ databases">
        <title>Genomic Encyclopedia of Type Strains, Phase IV (KMG-IV): sequencing the most valuable type-strain genomes for metagenomic binning, comparative biology and taxonomic classification.</title>
        <authorList>
            <person name="Goeker M."/>
        </authorList>
    </citation>
    <scope>NUCLEOTIDE SEQUENCE [LARGE SCALE GENOMIC DNA]</scope>
    <source>
        <strain evidence="3 4">DSM 18773</strain>
    </source>
</reference>
<evidence type="ECO:0000313" key="3">
    <source>
        <dbReference type="EMBL" id="PWK10209.1"/>
    </source>
</evidence>
<dbReference type="Pfam" id="PF01381">
    <property type="entry name" value="HTH_3"/>
    <property type="match status" value="1"/>
</dbReference>
<sequence>MNLCDKLRNERKKHKLTQQQVADLIGITESGYGFYEQGKRKPPYDHLQALAQHYGVTTDYLLGVSDVPHMTEAQSRSLRSIIQIREDLANDLILDVDDKPFTPDGKEEALQELDRLIKLRQLQK</sequence>
<dbReference type="RefSeq" id="WP_109689949.1">
    <property type="nucleotide sequence ID" value="NZ_QGGL01000012.1"/>
</dbReference>
<organism evidence="3 4">
    <name type="scientific">Tumebacillus permanentifrigoris</name>
    <dbReference type="NCBI Taxonomy" id="378543"/>
    <lineage>
        <taxon>Bacteria</taxon>
        <taxon>Bacillati</taxon>
        <taxon>Bacillota</taxon>
        <taxon>Bacilli</taxon>
        <taxon>Bacillales</taxon>
        <taxon>Alicyclobacillaceae</taxon>
        <taxon>Tumebacillus</taxon>
    </lineage>
</organism>
<evidence type="ECO:0000313" key="4">
    <source>
        <dbReference type="Proteomes" id="UP000245634"/>
    </source>
</evidence>
<dbReference type="InterPro" id="IPR001387">
    <property type="entry name" value="Cro/C1-type_HTH"/>
</dbReference>
<dbReference type="SUPFAM" id="SSF47413">
    <property type="entry name" value="lambda repressor-like DNA-binding domains"/>
    <property type="match status" value="1"/>
</dbReference>
<dbReference type="SMART" id="SM00530">
    <property type="entry name" value="HTH_XRE"/>
    <property type="match status" value="1"/>
</dbReference>
<dbReference type="EMBL" id="QGGL01000012">
    <property type="protein sequence ID" value="PWK10209.1"/>
    <property type="molecule type" value="Genomic_DNA"/>
</dbReference>
<dbReference type="PROSITE" id="PS50943">
    <property type="entry name" value="HTH_CROC1"/>
    <property type="match status" value="1"/>
</dbReference>
<dbReference type="Proteomes" id="UP000245634">
    <property type="component" value="Unassembled WGS sequence"/>
</dbReference>
<evidence type="ECO:0000259" key="2">
    <source>
        <dbReference type="PROSITE" id="PS50943"/>
    </source>
</evidence>
<feature type="domain" description="HTH cro/C1-type" evidence="2">
    <location>
        <begin position="7"/>
        <end position="61"/>
    </location>
</feature>
<dbReference type="PANTHER" id="PTHR46558:SF11">
    <property type="entry name" value="HTH-TYPE TRANSCRIPTIONAL REGULATOR XRE"/>
    <property type="match status" value="1"/>
</dbReference>
<dbReference type="InterPro" id="IPR010982">
    <property type="entry name" value="Lambda_DNA-bd_dom_sf"/>
</dbReference>
<protein>
    <submittedName>
        <fullName evidence="3">Transcriptional regulator with XRE-family HTH domain</fullName>
    </submittedName>
</protein>
<comment type="caution">
    <text evidence="3">The sequence shown here is derived from an EMBL/GenBank/DDBJ whole genome shotgun (WGS) entry which is preliminary data.</text>
</comment>
<dbReference type="GO" id="GO:0003677">
    <property type="term" value="F:DNA binding"/>
    <property type="evidence" value="ECO:0007669"/>
    <property type="project" value="UniProtKB-KW"/>
</dbReference>
<proteinExistence type="predicted"/>
<evidence type="ECO:0000256" key="1">
    <source>
        <dbReference type="ARBA" id="ARBA00023125"/>
    </source>
</evidence>
<gene>
    <name evidence="3" type="ORF">C7459_11230</name>
</gene>